<comment type="caution">
    <text evidence="2">The sequence shown here is derived from an EMBL/GenBank/DDBJ whole genome shotgun (WGS) entry which is preliminary data.</text>
</comment>
<dbReference type="AlphaFoldDB" id="A0A177MNU7"/>
<evidence type="ECO:0000313" key="2">
    <source>
        <dbReference type="EMBL" id="OAI06993.1"/>
    </source>
</evidence>
<dbReference type="EMBL" id="LUUH01000030">
    <property type="protein sequence ID" value="OAI06993.1"/>
    <property type="molecule type" value="Genomic_DNA"/>
</dbReference>
<feature type="signal peptide" evidence="1">
    <location>
        <begin position="1"/>
        <end position="24"/>
    </location>
</feature>
<protein>
    <recommendedName>
        <fullName evidence="4">Cytochrome C</fullName>
    </recommendedName>
</protein>
<organism evidence="2 3">
    <name type="scientific">Methylomonas methanica</name>
    <dbReference type="NCBI Taxonomy" id="421"/>
    <lineage>
        <taxon>Bacteria</taxon>
        <taxon>Pseudomonadati</taxon>
        <taxon>Pseudomonadota</taxon>
        <taxon>Gammaproteobacteria</taxon>
        <taxon>Methylococcales</taxon>
        <taxon>Methylococcaceae</taxon>
        <taxon>Methylomonas</taxon>
    </lineage>
</organism>
<evidence type="ECO:0000256" key="1">
    <source>
        <dbReference type="SAM" id="SignalP"/>
    </source>
</evidence>
<evidence type="ECO:0000313" key="3">
    <source>
        <dbReference type="Proteomes" id="UP000077763"/>
    </source>
</evidence>
<proteinExistence type="predicted"/>
<sequence length="439" mass="48513">MNMATFRIGMTVFLGLLVSANAHAVPSMGRQTGMQCASCHTVFPELTPFGRQFKLRGFSQKAPNVKFPASLPISALLQVSWNSTRKTKGTDPENFPRNNEVIPQAVGLYYGGKITEKSGALIQGFYDGIEDKVMMEMFDVRYADSFSIADNQELVYGLTLNNNPTVSDIYNSTPQWSFPHTETAALSPAARTQIDTTLASQVGGLGVYTLWNNLVYGEAAFYRSARRGLLRPLGAGVPTENVVNDFVPYWRVALQHEWGSHSLAAGTYGMVADVFPDPNNTGGSTDRFTDVALDAQYQYIGGAHIVSTAATWIREAQDWNASFDQGFTSNKSDVLQTFRMDAHYYYQRRFGGGIQFFSTWGNSNELKYNTGEPVTGSTNGKPNSDGLIAELNYLPWSNVKLAARYTAYGKFNGARHNYDGFGRNASDNDSIFLLAWLLF</sequence>
<feature type="chain" id="PRO_5008068293" description="Cytochrome C" evidence="1">
    <location>
        <begin position="25"/>
        <end position="439"/>
    </location>
</feature>
<name>A0A177MNU7_METMH</name>
<reference evidence="2 3" key="1">
    <citation type="submission" date="2016-03" db="EMBL/GenBank/DDBJ databases">
        <authorList>
            <person name="Ploux O."/>
        </authorList>
    </citation>
    <scope>NUCLEOTIDE SEQUENCE [LARGE SCALE GENOMIC DNA]</scope>
    <source>
        <strain evidence="2 3">R-45371</strain>
    </source>
</reference>
<accession>A0A177MNU7</accession>
<evidence type="ECO:0008006" key="4">
    <source>
        <dbReference type="Google" id="ProtNLM"/>
    </source>
</evidence>
<keyword evidence="1" id="KW-0732">Signal</keyword>
<gene>
    <name evidence="2" type="ORF">A1353_08135</name>
</gene>
<dbReference type="Proteomes" id="UP000077763">
    <property type="component" value="Unassembled WGS sequence"/>
</dbReference>